<keyword evidence="6" id="KW-1185">Reference proteome</keyword>
<protein>
    <submittedName>
        <fullName evidence="5">WD repeat-containing 49</fullName>
    </submittedName>
</protein>
<keyword evidence="1 3" id="KW-0853">WD repeat</keyword>
<evidence type="ECO:0000256" key="1">
    <source>
        <dbReference type="ARBA" id="ARBA00022574"/>
    </source>
</evidence>
<dbReference type="OrthoDB" id="10251381at2759"/>
<sequence>MSRKSSNESILHTKSSLNMYATPAQTNLNISPNLGNKEPGMSKVQVTINDNNLKEENFSNAQLEFKLGIKDLEILKIVFDSFQNDQEELYQLNKEEFVSVLNNNLTIGTEPEYEELFDNIDVTQSGYVDWDKFTNYLLIMLYESDDKIKAFSIPNWKPVKNIYNLHRDSIKRIEYAKNLTRYLTISKEGTCCLFDRNLNMTNHARIHTDSCRTKDLWVTDFVHLQNANKIVLALTTKEITIYELNTKLEFNCQYRIHNLRATPLCLDYWFDPNNPNDSILTWGDTAGCIHKIFFNSATISLFERPATNANDMKNQNKPNDTSLDISINEIKEKYKNAVYVNYRAHNAWVRQVKWINNLDAIVSCATSNKQSLTIGWFVKKSSQIKVTHMNVSNGGVNGFDYDENLKIIATANQNTLVNLFNPYVHEPNGILKGHSAMVLAVRFMPARSQLITFSADRLIRIWNVQLQICIQRIPNIFPKGPDVDTSCFYDESTMRFFIAFRYTLLMMEIKPEITDRVMSHSNSVVCAKYNKNMNQVVSVSQDGTMYMWLLESGQRVKTFSELHDNYEVITMDFDETKTRILTAASDGLIKIWDLNGNCYHKLEANSGQNCEVGQILSLKRRIVAVGWQKAITIFRDNMMNNNIVKPTDWKGKEEHDEDILCADIMLNPPLLLATGGFDGDIVIWNSVTEHPIRHLSARKRVLSAKIWLKEPSMAARTSKNYKSLGRRFSKIEPVVDTERFIKQNDFGFAITCVKFLNTRTHGKSCNLVSCGGNGWVRFWEAYLES</sequence>
<dbReference type="EMBL" id="REGN01012466">
    <property type="protein sequence ID" value="RMZ95319.1"/>
    <property type="molecule type" value="Genomic_DNA"/>
</dbReference>
<dbReference type="PROSITE" id="PS50294">
    <property type="entry name" value="WD_REPEATS_REGION"/>
    <property type="match status" value="2"/>
</dbReference>
<evidence type="ECO:0000256" key="2">
    <source>
        <dbReference type="ARBA" id="ARBA00022737"/>
    </source>
</evidence>
<dbReference type="Pfam" id="PF00400">
    <property type="entry name" value="WD40"/>
    <property type="match status" value="3"/>
</dbReference>
<dbReference type="PROSITE" id="PS50222">
    <property type="entry name" value="EF_HAND_2"/>
    <property type="match status" value="1"/>
</dbReference>
<feature type="repeat" description="WD" evidence="3">
    <location>
        <begin position="431"/>
        <end position="465"/>
    </location>
</feature>
<dbReference type="Gene3D" id="1.10.238.10">
    <property type="entry name" value="EF-hand"/>
    <property type="match status" value="1"/>
</dbReference>
<dbReference type="SUPFAM" id="SSF50978">
    <property type="entry name" value="WD40 repeat-like"/>
    <property type="match status" value="2"/>
</dbReference>
<dbReference type="InterPro" id="IPR036322">
    <property type="entry name" value="WD40_repeat_dom_sf"/>
</dbReference>
<dbReference type="PROSITE" id="PS50082">
    <property type="entry name" value="WD_REPEATS_2"/>
    <property type="match status" value="3"/>
</dbReference>
<dbReference type="InterPro" id="IPR019775">
    <property type="entry name" value="WD40_repeat_CS"/>
</dbReference>
<proteinExistence type="predicted"/>
<dbReference type="InterPro" id="IPR015943">
    <property type="entry name" value="WD40/YVTN_repeat-like_dom_sf"/>
</dbReference>
<feature type="repeat" description="WD" evidence="3">
    <location>
        <begin position="568"/>
        <end position="595"/>
    </location>
</feature>
<dbReference type="Proteomes" id="UP000276133">
    <property type="component" value="Unassembled WGS sequence"/>
</dbReference>
<dbReference type="SUPFAM" id="SSF47473">
    <property type="entry name" value="EF-hand"/>
    <property type="match status" value="1"/>
</dbReference>
<dbReference type="InterPro" id="IPR051242">
    <property type="entry name" value="WD-EF-hand_domain"/>
</dbReference>
<dbReference type="PANTHER" id="PTHR44324">
    <property type="entry name" value="WD40 REPEAT DOMAIN 95"/>
    <property type="match status" value="1"/>
</dbReference>
<accession>A0A3M7P8M2</accession>
<organism evidence="5 6">
    <name type="scientific">Brachionus plicatilis</name>
    <name type="common">Marine rotifer</name>
    <name type="synonym">Brachionus muelleri</name>
    <dbReference type="NCBI Taxonomy" id="10195"/>
    <lineage>
        <taxon>Eukaryota</taxon>
        <taxon>Metazoa</taxon>
        <taxon>Spiralia</taxon>
        <taxon>Gnathifera</taxon>
        <taxon>Rotifera</taxon>
        <taxon>Eurotatoria</taxon>
        <taxon>Monogononta</taxon>
        <taxon>Pseudotrocha</taxon>
        <taxon>Ploima</taxon>
        <taxon>Brachionidae</taxon>
        <taxon>Brachionus</taxon>
    </lineage>
</organism>
<dbReference type="SMART" id="SM00320">
    <property type="entry name" value="WD40"/>
    <property type="match status" value="7"/>
</dbReference>
<comment type="caution">
    <text evidence="5">The sequence shown here is derived from an EMBL/GenBank/DDBJ whole genome shotgun (WGS) entry which is preliminary data.</text>
</comment>
<dbReference type="PANTHER" id="PTHR44324:SF1">
    <property type="entry name" value="WD REPEAT-CONTAINING PROTEIN 49"/>
    <property type="match status" value="1"/>
</dbReference>
<dbReference type="InterPro" id="IPR011992">
    <property type="entry name" value="EF-hand-dom_pair"/>
</dbReference>
<dbReference type="InterPro" id="IPR001680">
    <property type="entry name" value="WD40_rpt"/>
</dbReference>
<gene>
    <name evidence="5" type="ORF">BpHYR1_012910</name>
</gene>
<feature type="domain" description="EF-hand" evidence="4">
    <location>
        <begin position="108"/>
        <end position="143"/>
    </location>
</feature>
<evidence type="ECO:0000256" key="3">
    <source>
        <dbReference type="PROSITE-ProRule" id="PRU00221"/>
    </source>
</evidence>
<evidence type="ECO:0000259" key="4">
    <source>
        <dbReference type="PROSITE" id="PS50222"/>
    </source>
</evidence>
<dbReference type="GO" id="GO:0005509">
    <property type="term" value="F:calcium ion binding"/>
    <property type="evidence" value="ECO:0007669"/>
    <property type="project" value="InterPro"/>
</dbReference>
<dbReference type="InterPro" id="IPR002048">
    <property type="entry name" value="EF_hand_dom"/>
</dbReference>
<dbReference type="AlphaFoldDB" id="A0A3M7P8M2"/>
<dbReference type="Gene3D" id="2.130.10.10">
    <property type="entry name" value="YVTN repeat-like/Quinoprotein amine dehydrogenase"/>
    <property type="match status" value="3"/>
</dbReference>
<reference evidence="5 6" key="1">
    <citation type="journal article" date="2018" name="Sci. Rep.">
        <title>Genomic signatures of local adaptation to the degree of environmental predictability in rotifers.</title>
        <authorList>
            <person name="Franch-Gras L."/>
            <person name="Hahn C."/>
            <person name="Garcia-Roger E.M."/>
            <person name="Carmona M.J."/>
            <person name="Serra M."/>
            <person name="Gomez A."/>
        </authorList>
    </citation>
    <scope>NUCLEOTIDE SEQUENCE [LARGE SCALE GENOMIC DNA]</scope>
    <source>
        <strain evidence="5">HYR1</strain>
    </source>
</reference>
<dbReference type="PROSITE" id="PS00678">
    <property type="entry name" value="WD_REPEATS_1"/>
    <property type="match status" value="1"/>
</dbReference>
<feature type="repeat" description="WD" evidence="3">
    <location>
        <begin position="517"/>
        <end position="558"/>
    </location>
</feature>
<keyword evidence="2" id="KW-0677">Repeat</keyword>
<evidence type="ECO:0000313" key="6">
    <source>
        <dbReference type="Proteomes" id="UP000276133"/>
    </source>
</evidence>
<name>A0A3M7P8M2_BRAPC</name>
<evidence type="ECO:0000313" key="5">
    <source>
        <dbReference type="EMBL" id="RMZ95319.1"/>
    </source>
</evidence>